<organism evidence="2 3">
    <name type="scientific">Mesorhizobium qingshengii</name>
    <dbReference type="NCBI Taxonomy" id="1165689"/>
    <lineage>
        <taxon>Bacteria</taxon>
        <taxon>Pseudomonadati</taxon>
        <taxon>Pseudomonadota</taxon>
        <taxon>Alphaproteobacteria</taxon>
        <taxon>Hyphomicrobiales</taxon>
        <taxon>Phyllobacteriaceae</taxon>
        <taxon>Mesorhizobium</taxon>
    </lineage>
</organism>
<name>A0A1G5YF45_9HYPH</name>
<dbReference type="STRING" id="1165689.SAMN02927914_03246"/>
<dbReference type="Pfam" id="PF12697">
    <property type="entry name" value="Abhydrolase_6"/>
    <property type="match status" value="1"/>
</dbReference>
<dbReference type="SUPFAM" id="SSF53474">
    <property type="entry name" value="alpha/beta-Hydrolases"/>
    <property type="match status" value="1"/>
</dbReference>
<dbReference type="Gene3D" id="3.40.50.1820">
    <property type="entry name" value="alpha/beta hydrolase"/>
    <property type="match status" value="1"/>
</dbReference>
<dbReference type="OrthoDB" id="9804723at2"/>
<dbReference type="EMBL" id="FMXM01000009">
    <property type="protein sequence ID" value="SDA81173.1"/>
    <property type="molecule type" value="Genomic_DNA"/>
</dbReference>
<dbReference type="InterPro" id="IPR029058">
    <property type="entry name" value="AB_hydrolase_fold"/>
</dbReference>
<dbReference type="Proteomes" id="UP000198588">
    <property type="component" value="Unassembled WGS sequence"/>
</dbReference>
<dbReference type="RefSeq" id="WP_091579140.1">
    <property type="nucleotide sequence ID" value="NZ_FMXM01000009.1"/>
</dbReference>
<dbReference type="InterPro" id="IPR050266">
    <property type="entry name" value="AB_hydrolase_sf"/>
</dbReference>
<protein>
    <submittedName>
        <fullName evidence="2">Pimeloyl-ACP methyl ester carboxylesterase</fullName>
    </submittedName>
</protein>
<proteinExistence type="predicted"/>
<evidence type="ECO:0000259" key="1">
    <source>
        <dbReference type="Pfam" id="PF12697"/>
    </source>
</evidence>
<evidence type="ECO:0000313" key="2">
    <source>
        <dbReference type="EMBL" id="SDA81173.1"/>
    </source>
</evidence>
<feature type="domain" description="AB hydrolase-1" evidence="1">
    <location>
        <begin position="27"/>
        <end position="265"/>
    </location>
</feature>
<sequence>MKIHTVIGGGGVKLHVREWGKADAPAILFIHGWSQNHLCWKKQYESRLAESFRLVAFDLRGHGMSEAPEAQEQYTEPKPWADDIASIIDQLRLERPVLVGWSYAGFIICDYLRSYGQDAIAGINFVGAAVTLDRAVFGVLIGPGFLDHVPGATADDLPSNIQAMREFVQGCTARPLPRDDYEVALCWNIVVPARVRAALVTRAINSDDVLATLRKPLLMTQGRGDTVVLPAMGEHILQICHTSSASWYPEVGHAPFIEDASRFNRELADFVRSARMSIIDEDTSRRMALAGSG</sequence>
<gene>
    <name evidence="2" type="ORF">SAMN02927914_03246</name>
</gene>
<evidence type="ECO:0000313" key="3">
    <source>
        <dbReference type="Proteomes" id="UP000198588"/>
    </source>
</evidence>
<dbReference type="InterPro" id="IPR000073">
    <property type="entry name" value="AB_hydrolase_1"/>
</dbReference>
<dbReference type="GO" id="GO:0016020">
    <property type="term" value="C:membrane"/>
    <property type="evidence" value="ECO:0007669"/>
    <property type="project" value="TreeGrafter"/>
</dbReference>
<reference evidence="2 3" key="1">
    <citation type="submission" date="2016-10" db="EMBL/GenBank/DDBJ databases">
        <authorList>
            <person name="de Groot N.N."/>
        </authorList>
    </citation>
    <scope>NUCLEOTIDE SEQUENCE [LARGE SCALE GENOMIC DNA]</scope>
    <source>
        <strain evidence="2 3">CGMCC 1.12097</strain>
    </source>
</reference>
<accession>A0A1G5YF45</accession>
<dbReference type="PANTHER" id="PTHR43798">
    <property type="entry name" value="MONOACYLGLYCEROL LIPASE"/>
    <property type="match status" value="1"/>
</dbReference>
<dbReference type="AlphaFoldDB" id="A0A1G5YF45"/>
<dbReference type="PANTHER" id="PTHR43798:SF33">
    <property type="entry name" value="HYDROLASE, PUTATIVE (AFU_ORTHOLOGUE AFUA_2G14860)-RELATED"/>
    <property type="match status" value="1"/>
</dbReference>